<accession>A0AAD5YVF3</accession>
<comment type="caution">
    <text evidence="2">The sequence shown here is derived from an EMBL/GenBank/DDBJ whole genome shotgun (WGS) entry which is preliminary data.</text>
</comment>
<dbReference type="AlphaFoldDB" id="A0AAD5YVF3"/>
<keyword evidence="1" id="KW-1133">Transmembrane helix</keyword>
<reference evidence="2" key="1">
    <citation type="submission" date="2022-07" db="EMBL/GenBank/DDBJ databases">
        <title>Genome Sequence of Leucocoprinus birnbaumii.</title>
        <authorList>
            <person name="Buettner E."/>
        </authorList>
    </citation>
    <scope>NUCLEOTIDE SEQUENCE</scope>
    <source>
        <strain evidence="2">VT141</strain>
    </source>
</reference>
<protein>
    <submittedName>
        <fullName evidence="2">Uncharacterized protein</fullName>
    </submittedName>
</protein>
<keyword evidence="3" id="KW-1185">Reference proteome</keyword>
<evidence type="ECO:0000256" key="1">
    <source>
        <dbReference type="SAM" id="Phobius"/>
    </source>
</evidence>
<proteinExistence type="predicted"/>
<evidence type="ECO:0000313" key="3">
    <source>
        <dbReference type="Proteomes" id="UP001213000"/>
    </source>
</evidence>
<keyword evidence="1" id="KW-0812">Transmembrane</keyword>
<name>A0AAD5YVF3_9AGAR</name>
<dbReference type="EMBL" id="JANIEX010000073">
    <property type="protein sequence ID" value="KAJ3574310.1"/>
    <property type="molecule type" value="Genomic_DNA"/>
</dbReference>
<dbReference type="Proteomes" id="UP001213000">
    <property type="component" value="Unassembled WGS sequence"/>
</dbReference>
<evidence type="ECO:0000313" key="2">
    <source>
        <dbReference type="EMBL" id="KAJ3574310.1"/>
    </source>
</evidence>
<feature type="transmembrane region" description="Helical" evidence="1">
    <location>
        <begin position="86"/>
        <end position="104"/>
    </location>
</feature>
<sequence length="337" mass="37996">MGNPVFGLHSLVQLIQQPLVLVYYYCLSSQTFGVKGKVLSFGHIIFSDFHQLLKTFHVLFFYLGSSSLKLAIGAEEGRALRFTRGVIAGLVLIVLGITAFYLLIIQPLETVELFPVKETRVTLQVLRNRGMTQYLCKERWKIQRVLRKQFKSSILAQTTTDSLFKWRDCEAQEDISRKLLQGTTVVFSCPVNFTPLFMNSFFIAPPGDDLFREIQVIANFNKLPTQPASVISPTDHWRPIQVTLSLGQNLNDTLDLSKPFPLVPDAHLVGGTSLTFVQRYSNTGIANLVGLQQYSEIRPIASIEAVYQNPSPPIQDKNTSSIKLFRFVKIILQQVTV</sequence>
<gene>
    <name evidence="2" type="ORF">NP233_g1858</name>
</gene>
<keyword evidence="1" id="KW-0472">Membrane</keyword>
<organism evidence="2 3">
    <name type="scientific">Leucocoprinus birnbaumii</name>
    <dbReference type="NCBI Taxonomy" id="56174"/>
    <lineage>
        <taxon>Eukaryota</taxon>
        <taxon>Fungi</taxon>
        <taxon>Dikarya</taxon>
        <taxon>Basidiomycota</taxon>
        <taxon>Agaricomycotina</taxon>
        <taxon>Agaricomycetes</taxon>
        <taxon>Agaricomycetidae</taxon>
        <taxon>Agaricales</taxon>
        <taxon>Agaricineae</taxon>
        <taxon>Agaricaceae</taxon>
        <taxon>Leucocoprinus</taxon>
    </lineage>
</organism>